<dbReference type="Pfam" id="PF03610">
    <property type="entry name" value="EIIA-man"/>
    <property type="match status" value="1"/>
</dbReference>
<dbReference type="PANTHER" id="PTHR38594">
    <property type="entry name" value="PEP-DEPENDENT DIHYDROXYACETONE KINASE, PHOSPHORYL DONOR SUBUNIT DHAM"/>
    <property type="match status" value="1"/>
</dbReference>
<feature type="domain" description="PTS EIIA type-4" evidence="6">
    <location>
        <begin position="14"/>
        <end position="138"/>
    </location>
</feature>
<dbReference type="GO" id="GO:0019563">
    <property type="term" value="P:glycerol catabolic process"/>
    <property type="evidence" value="ECO:0007669"/>
    <property type="project" value="InterPro"/>
</dbReference>
<evidence type="ECO:0000256" key="5">
    <source>
        <dbReference type="ARBA" id="ARBA00046577"/>
    </source>
</evidence>
<evidence type="ECO:0000256" key="3">
    <source>
        <dbReference type="ARBA" id="ARBA00012095"/>
    </source>
</evidence>
<comment type="subunit">
    <text evidence="5">Homodimer. The dihydroxyacetone kinase complex is composed of a homodimer of DhaM, a homodimer of DhaK and the subunit DhaL.</text>
</comment>
<dbReference type="PANTHER" id="PTHR38594:SF1">
    <property type="entry name" value="PEP-DEPENDENT DIHYDROXYACETONE KINASE, PHOSPHORYL DONOR SUBUNIT DHAM"/>
    <property type="match status" value="1"/>
</dbReference>
<dbReference type="EMBL" id="FNKK01000002">
    <property type="protein sequence ID" value="SDQ72702.1"/>
    <property type="molecule type" value="Genomic_DNA"/>
</dbReference>
<keyword evidence="7" id="KW-0418">Kinase</keyword>
<dbReference type="AlphaFoldDB" id="A0A1H1D8D2"/>
<gene>
    <name evidence="7" type="ORF">SAMN04489764_1872</name>
</gene>
<evidence type="ECO:0000256" key="1">
    <source>
        <dbReference type="ARBA" id="ARBA00001113"/>
    </source>
</evidence>
<evidence type="ECO:0000256" key="2">
    <source>
        <dbReference type="ARBA" id="ARBA00002788"/>
    </source>
</evidence>
<evidence type="ECO:0000313" key="8">
    <source>
        <dbReference type="Proteomes" id="UP000217103"/>
    </source>
</evidence>
<dbReference type="InterPro" id="IPR036662">
    <property type="entry name" value="PTS_EIIA_man-typ_sf"/>
</dbReference>
<protein>
    <recommendedName>
        <fullName evidence="3">phosphoenolpyruvate--glycerone phosphotransferase</fullName>
        <ecNumber evidence="3">2.7.1.121</ecNumber>
    </recommendedName>
</protein>
<proteinExistence type="predicted"/>
<sequence length="140" mass="14085">MLFQKYKVLFMAEPVGIVLVSHSSRLADGLAELVAQITAGAVPVIAAGGSDDGGIGTSYERIRTAIADADRGAGVVVLPDLGSAVLTTRSVLADHPDPAVVLLDTAFVEGAVAAAAAASAGADLASVVKAAEEARDVRKF</sequence>
<dbReference type="GO" id="GO:0016020">
    <property type="term" value="C:membrane"/>
    <property type="evidence" value="ECO:0007669"/>
    <property type="project" value="InterPro"/>
</dbReference>
<accession>A0A1H1D8D2</accession>
<evidence type="ECO:0000313" key="7">
    <source>
        <dbReference type="EMBL" id="SDQ72702.1"/>
    </source>
</evidence>
<dbReference type="STRING" id="35622.SAMN04489764_1872"/>
<dbReference type="PROSITE" id="PS51096">
    <property type="entry name" value="PTS_EIIA_TYPE_4"/>
    <property type="match status" value="1"/>
</dbReference>
<keyword evidence="8" id="KW-1185">Reference proteome</keyword>
<evidence type="ECO:0000256" key="4">
    <source>
        <dbReference type="ARBA" id="ARBA00022679"/>
    </source>
</evidence>
<dbReference type="EC" id="2.7.1.121" evidence="3"/>
<dbReference type="SUPFAM" id="SSF53062">
    <property type="entry name" value="PTS system fructose IIA component-like"/>
    <property type="match status" value="1"/>
</dbReference>
<organism evidence="7 8">
    <name type="scientific">Thermostaphylospora chromogena</name>
    <dbReference type="NCBI Taxonomy" id="35622"/>
    <lineage>
        <taxon>Bacteria</taxon>
        <taxon>Bacillati</taxon>
        <taxon>Actinomycetota</taxon>
        <taxon>Actinomycetes</taxon>
        <taxon>Streptosporangiales</taxon>
        <taxon>Thermomonosporaceae</taxon>
        <taxon>Thermostaphylospora</taxon>
    </lineage>
</organism>
<dbReference type="GO" id="GO:0047324">
    <property type="term" value="F:phosphoenolpyruvate-glycerone phosphotransferase activity"/>
    <property type="evidence" value="ECO:0007669"/>
    <property type="project" value="UniProtKB-EC"/>
</dbReference>
<dbReference type="InterPro" id="IPR004701">
    <property type="entry name" value="PTS_EIIA_man-typ"/>
</dbReference>
<reference evidence="7 8" key="1">
    <citation type="submission" date="2016-10" db="EMBL/GenBank/DDBJ databases">
        <authorList>
            <person name="de Groot N.N."/>
        </authorList>
    </citation>
    <scope>NUCLEOTIDE SEQUENCE [LARGE SCALE GENOMIC DNA]</scope>
    <source>
        <strain evidence="7 8">DSM 43794</strain>
    </source>
</reference>
<dbReference type="NCBIfam" id="TIGR02364">
    <property type="entry name" value="dha_pts"/>
    <property type="match status" value="1"/>
</dbReference>
<dbReference type="InterPro" id="IPR012844">
    <property type="entry name" value="DhaM_N"/>
</dbReference>
<dbReference type="InterPro" id="IPR039643">
    <property type="entry name" value="DhaM"/>
</dbReference>
<dbReference type="GO" id="GO:0009401">
    <property type="term" value="P:phosphoenolpyruvate-dependent sugar phosphotransferase system"/>
    <property type="evidence" value="ECO:0007669"/>
    <property type="project" value="InterPro"/>
</dbReference>
<dbReference type="Proteomes" id="UP000217103">
    <property type="component" value="Unassembled WGS sequence"/>
</dbReference>
<dbReference type="Gene3D" id="3.40.50.510">
    <property type="entry name" value="Phosphotransferase system, mannose-type IIA component"/>
    <property type="match status" value="1"/>
</dbReference>
<name>A0A1H1D8D2_9ACTN</name>
<comment type="catalytic activity">
    <reaction evidence="1">
        <text>dihydroxyacetone + phosphoenolpyruvate = dihydroxyacetone phosphate + pyruvate</text>
        <dbReference type="Rhea" id="RHEA:18381"/>
        <dbReference type="ChEBI" id="CHEBI:15361"/>
        <dbReference type="ChEBI" id="CHEBI:16016"/>
        <dbReference type="ChEBI" id="CHEBI:57642"/>
        <dbReference type="ChEBI" id="CHEBI:58702"/>
        <dbReference type="EC" id="2.7.1.121"/>
    </reaction>
</comment>
<keyword evidence="4" id="KW-0808">Transferase</keyword>
<comment type="function">
    <text evidence="2">Component of the dihydroxyacetone kinase complex, which is responsible for the phosphoenolpyruvate (PEP)-dependent phosphorylation of dihydroxyacetone. DhaM serves as the phosphoryl donor. Is phosphorylated by phosphoenolpyruvate in an EI- and HPr-dependent reaction, and a phosphorelay system on histidine residues finally leads to phosphoryl transfer to DhaL and dihydroxyacetone.</text>
</comment>
<evidence type="ECO:0000259" key="6">
    <source>
        <dbReference type="PROSITE" id="PS51096"/>
    </source>
</evidence>